<protein>
    <submittedName>
        <fullName evidence="1">Uncharacterized protein</fullName>
    </submittedName>
</protein>
<gene>
    <name evidence="1" type="ORF">ACH4WX_30100</name>
</gene>
<proteinExistence type="predicted"/>
<name>A0ABW7TVC6_9NOCA</name>
<keyword evidence="2" id="KW-1185">Reference proteome</keyword>
<dbReference type="RefSeq" id="WP_156052507.1">
    <property type="nucleotide sequence ID" value="NZ_JBIRUQ010000011.1"/>
</dbReference>
<dbReference type="EMBL" id="JBIRUQ010000011">
    <property type="protein sequence ID" value="MFI1464987.1"/>
    <property type="molecule type" value="Genomic_DNA"/>
</dbReference>
<evidence type="ECO:0000313" key="2">
    <source>
        <dbReference type="Proteomes" id="UP001611263"/>
    </source>
</evidence>
<reference evidence="1 2" key="1">
    <citation type="submission" date="2024-10" db="EMBL/GenBank/DDBJ databases">
        <title>The Natural Products Discovery Center: Release of the First 8490 Sequenced Strains for Exploring Actinobacteria Biosynthetic Diversity.</title>
        <authorList>
            <person name="Kalkreuter E."/>
            <person name="Kautsar S.A."/>
            <person name="Yang D."/>
            <person name="Bader C.D."/>
            <person name="Teijaro C.N."/>
            <person name="Fluegel L."/>
            <person name="Davis C.M."/>
            <person name="Simpson J.R."/>
            <person name="Lauterbach L."/>
            <person name="Steele A.D."/>
            <person name="Gui C."/>
            <person name="Meng S."/>
            <person name="Li G."/>
            <person name="Viehrig K."/>
            <person name="Ye F."/>
            <person name="Su P."/>
            <person name="Kiefer A.F."/>
            <person name="Nichols A."/>
            <person name="Cepeda A.J."/>
            <person name="Yan W."/>
            <person name="Fan B."/>
            <person name="Jiang Y."/>
            <person name="Adhikari A."/>
            <person name="Zheng C.-J."/>
            <person name="Schuster L."/>
            <person name="Cowan T.M."/>
            <person name="Smanski M.J."/>
            <person name="Chevrette M.G."/>
            <person name="De Carvalho L.P.S."/>
            <person name="Shen B."/>
        </authorList>
    </citation>
    <scope>NUCLEOTIDE SEQUENCE [LARGE SCALE GENOMIC DNA]</scope>
    <source>
        <strain evidence="1 2">NPDC020568</strain>
    </source>
</reference>
<accession>A0ABW7TVC6</accession>
<sequence>MVWRFAEPRPEWFSETLRGIVEDDRREIDWLFDTTRRNWVLIPSHVMEVKDRHRFPTEAQATDLLARGDPEYGRRSVHDFDRIITALDSLGLPG</sequence>
<organism evidence="1 2">
    <name type="scientific">Nocardia carnea</name>
    <dbReference type="NCBI Taxonomy" id="37328"/>
    <lineage>
        <taxon>Bacteria</taxon>
        <taxon>Bacillati</taxon>
        <taxon>Actinomycetota</taxon>
        <taxon>Actinomycetes</taxon>
        <taxon>Mycobacteriales</taxon>
        <taxon>Nocardiaceae</taxon>
        <taxon>Nocardia</taxon>
    </lineage>
</organism>
<comment type="caution">
    <text evidence="1">The sequence shown here is derived from an EMBL/GenBank/DDBJ whole genome shotgun (WGS) entry which is preliminary data.</text>
</comment>
<evidence type="ECO:0000313" key="1">
    <source>
        <dbReference type="EMBL" id="MFI1464987.1"/>
    </source>
</evidence>
<dbReference type="Proteomes" id="UP001611263">
    <property type="component" value="Unassembled WGS sequence"/>
</dbReference>